<dbReference type="EMBL" id="JBBLZC010000008">
    <property type="protein sequence ID" value="MEK0083419.1"/>
    <property type="molecule type" value="Genomic_DNA"/>
</dbReference>
<gene>
    <name evidence="2" type="ORF">U1T56_09675</name>
</gene>
<accession>A0ABU8XR74</accession>
<keyword evidence="1" id="KW-1133">Transmembrane helix</keyword>
<sequence length="75" mass="8089">MKGTAAIVVVLLGFLVAAGVIAWWGWSQLADVQMGANGYIALGLGVVVTLALGVGLMWLVYYSHRHGYDERIGRR</sequence>
<feature type="transmembrane region" description="Helical" evidence="1">
    <location>
        <begin position="38"/>
        <end position="61"/>
    </location>
</feature>
<protein>
    <submittedName>
        <fullName evidence="2">Uncharacterized protein</fullName>
    </submittedName>
</protein>
<dbReference type="RefSeq" id="WP_418159269.1">
    <property type="nucleotide sequence ID" value="NZ_JBBLZC010000008.1"/>
</dbReference>
<keyword evidence="1" id="KW-0472">Membrane</keyword>
<evidence type="ECO:0000256" key="1">
    <source>
        <dbReference type="SAM" id="Phobius"/>
    </source>
</evidence>
<evidence type="ECO:0000313" key="3">
    <source>
        <dbReference type="Proteomes" id="UP001375743"/>
    </source>
</evidence>
<proteinExistence type="predicted"/>
<dbReference type="Proteomes" id="UP001375743">
    <property type="component" value="Unassembled WGS sequence"/>
</dbReference>
<evidence type="ECO:0000313" key="2">
    <source>
        <dbReference type="EMBL" id="MEK0083419.1"/>
    </source>
</evidence>
<keyword evidence="1" id="KW-0812">Transmembrane</keyword>
<reference evidence="2 3" key="1">
    <citation type="submission" date="2024-01" db="EMBL/GenBank/DDBJ databases">
        <title>Multi-omics insights into the function and evolution of sodium benzoate biodegradation pathways in Benzoatithermus flavus gen. nov., sp. nov. from hot spring.</title>
        <authorList>
            <person name="Hu C.-J."/>
            <person name="Li W.-J."/>
        </authorList>
    </citation>
    <scope>NUCLEOTIDE SEQUENCE [LARGE SCALE GENOMIC DNA]</scope>
    <source>
        <strain evidence="2 3">SYSU G07066</strain>
    </source>
</reference>
<feature type="transmembrane region" description="Helical" evidence="1">
    <location>
        <begin position="7"/>
        <end position="26"/>
    </location>
</feature>
<comment type="caution">
    <text evidence="2">The sequence shown here is derived from an EMBL/GenBank/DDBJ whole genome shotgun (WGS) entry which is preliminary data.</text>
</comment>
<organism evidence="2 3">
    <name type="scientific">Benzoatithermus flavus</name>
    <dbReference type="NCBI Taxonomy" id="3108223"/>
    <lineage>
        <taxon>Bacteria</taxon>
        <taxon>Pseudomonadati</taxon>
        <taxon>Pseudomonadota</taxon>
        <taxon>Alphaproteobacteria</taxon>
        <taxon>Geminicoccales</taxon>
        <taxon>Geminicoccaceae</taxon>
        <taxon>Benzoatithermus</taxon>
    </lineage>
</organism>
<name>A0ABU8XR74_9PROT</name>
<keyword evidence="3" id="KW-1185">Reference proteome</keyword>